<dbReference type="PANTHER" id="PTHR43280:SF2">
    <property type="entry name" value="HTH-TYPE TRANSCRIPTIONAL REGULATOR EXSA"/>
    <property type="match status" value="1"/>
</dbReference>
<evidence type="ECO:0000313" key="4">
    <source>
        <dbReference type="Proteomes" id="UP000730618"/>
    </source>
</evidence>
<feature type="domain" description="HTH araC/xylS-type" evidence="2">
    <location>
        <begin position="180"/>
        <end position="279"/>
    </location>
</feature>
<dbReference type="InterPro" id="IPR018060">
    <property type="entry name" value="HTH_AraC"/>
</dbReference>
<evidence type="ECO:0000256" key="1">
    <source>
        <dbReference type="ARBA" id="ARBA00023125"/>
    </source>
</evidence>
<comment type="caution">
    <text evidence="3">The sequence shown here is derived from an EMBL/GenBank/DDBJ whole genome shotgun (WGS) entry which is preliminary data.</text>
</comment>
<dbReference type="Proteomes" id="UP000730618">
    <property type="component" value="Unassembled WGS sequence"/>
</dbReference>
<evidence type="ECO:0000313" key="3">
    <source>
        <dbReference type="EMBL" id="CAG7643039.1"/>
    </source>
</evidence>
<keyword evidence="1" id="KW-0238">DNA-binding</keyword>
<sequence length="289" mass="34379">MLMKSHPYRIFTDYYYKWRMLPSRFTLHTHPRYEILYFHSGSCSYVLGDRVIPLQPGDLIIMNGMTQHCPKVDRSSEYVRTMFSFDPCLVEIFGPALLKCSPLQPFETLRNHHIRLNPDAQADLENILERIDRFYRLNDIVPHHRLLMAFYDLLMFVYEQCRAEIGGRPRYKSDRERYAQQIIDFVESAYMTDLDLDRIADELHISRYHLMKVFRDSTGMTIFDYIYKRRVNQAKILFFQSDELTVTDVCFKVGFKHLSHFSRVFKRQVGVSPDQFRKSVQGVHFVSNG</sequence>
<accession>A0ABM8VHU1</accession>
<dbReference type="PROSITE" id="PS01124">
    <property type="entry name" value="HTH_ARAC_FAMILY_2"/>
    <property type="match status" value="1"/>
</dbReference>
<protein>
    <submittedName>
        <fullName evidence="3">HTH-type transcriptional activator RhaR</fullName>
    </submittedName>
</protein>
<keyword evidence="4" id="KW-1185">Reference proteome</keyword>
<gene>
    <name evidence="3" type="primary">rhaR_45</name>
    <name evidence="3" type="ORF">PAECIP111802_02942</name>
</gene>
<organism evidence="3 4">
    <name type="scientific">Paenibacillus allorhizosphaerae</name>
    <dbReference type="NCBI Taxonomy" id="2849866"/>
    <lineage>
        <taxon>Bacteria</taxon>
        <taxon>Bacillati</taxon>
        <taxon>Bacillota</taxon>
        <taxon>Bacilli</taxon>
        <taxon>Bacillales</taxon>
        <taxon>Paenibacillaceae</taxon>
        <taxon>Paenibacillus</taxon>
    </lineage>
</organism>
<name>A0ABM8VHU1_9BACL</name>
<reference evidence="3 4" key="1">
    <citation type="submission" date="2021-06" db="EMBL/GenBank/DDBJ databases">
        <authorList>
            <person name="Criscuolo A."/>
        </authorList>
    </citation>
    <scope>NUCLEOTIDE SEQUENCE [LARGE SCALE GENOMIC DNA]</scope>
    <source>
        <strain evidence="4">CIP 111802</strain>
    </source>
</reference>
<dbReference type="Pfam" id="PF12833">
    <property type="entry name" value="HTH_18"/>
    <property type="match status" value="1"/>
</dbReference>
<dbReference type="PANTHER" id="PTHR43280">
    <property type="entry name" value="ARAC-FAMILY TRANSCRIPTIONAL REGULATOR"/>
    <property type="match status" value="1"/>
</dbReference>
<proteinExistence type="predicted"/>
<evidence type="ECO:0000259" key="2">
    <source>
        <dbReference type="PROSITE" id="PS01124"/>
    </source>
</evidence>
<dbReference type="SMART" id="SM00342">
    <property type="entry name" value="HTH_ARAC"/>
    <property type="match status" value="1"/>
</dbReference>
<dbReference type="InterPro" id="IPR003313">
    <property type="entry name" value="AraC-bd"/>
</dbReference>
<dbReference type="EMBL" id="CAJVCE010000007">
    <property type="protein sequence ID" value="CAG7643039.1"/>
    <property type="molecule type" value="Genomic_DNA"/>
</dbReference>
<dbReference type="Pfam" id="PF02311">
    <property type="entry name" value="AraC_binding"/>
    <property type="match status" value="1"/>
</dbReference>